<dbReference type="SUPFAM" id="SSF48371">
    <property type="entry name" value="ARM repeat"/>
    <property type="match status" value="1"/>
</dbReference>
<keyword evidence="3" id="KW-1185">Reference proteome</keyword>
<protein>
    <submittedName>
        <fullName evidence="2">Uncharacterized protein</fullName>
    </submittedName>
</protein>
<feature type="region of interest" description="Disordered" evidence="1">
    <location>
        <begin position="1"/>
        <end position="29"/>
    </location>
</feature>
<dbReference type="EMBL" id="STGY01000029">
    <property type="protein sequence ID" value="THV42123.1"/>
    <property type="molecule type" value="Genomic_DNA"/>
</dbReference>
<sequence length="734" mass="80267">MSDDSAKPFGTDEAAATSAPQGDPLASAIDDDFDLTEADDDDRAAKVDELDYARAAARGNFDPYLAYRKVGTGGETSPRKYRFNARSINDSLVAQGDININNYGREEQTAELAPPIPQYVLDGISRVFVRPSGFPDLDARLRGGDLLVARIHPRWGATTTAIRLLAQFRSIYEVKLEAELTALPIEELPEGAGFIVDPLTPDQVAGLSSLDLKRMEQQLAERHSKAVVIIDDSTRLFDHGIERLALRLESPPPADELVENHLNELIEAPEETRRLLETEGLGEWLRTMESDGFDAHLLVALAHDLADVAAGRGTVKDARANFEDRSTRDVEAWIDAIADDSQTMTTVCALSVFNGAPYDTIRRAATKLQRAWNGEYGEEPQPGRKHRPARRSERLVQARAHVSVREPRQRRGRSAIPVAEFIDAGYPTRVLDYVWREYDDYADLLLPWLESMTAGSGIDAGVRAAAAIGYLGQFDFPRVRREVIARWARSGRGDRREHAVVALSMLVGSAANSSQVIDLVKDWCGSDSRPLRMAATRALGSAVGPAMPGGPDERLGGLAKKADRGLAVAIGLSVRELIAEAGPERRAELVRLIDEWAQDQSAGRRRAGVASFLQCARLQITIQDGSGTSRWPLLLWLADSGDSPALREGIARLLGAALLAPGFAGAIRAVLRNWASAAERSEPLRNALARLCQDAAPSPMESDELRFHATNWRTNDHIAPDFAAVLLAILDRKA</sequence>
<reference evidence="2 3" key="2">
    <citation type="submission" date="2019-05" db="EMBL/GenBank/DDBJ databases">
        <title>Glycomyces buryatensis sp. nov.</title>
        <authorList>
            <person name="Nikitina E."/>
        </authorList>
    </citation>
    <scope>NUCLEOTIDE SEQUENCE [LARGE SCALE GENOMIC DNA]</scope>
    <source>
        <strain evidence="2 3">18</strain>
    </source>
</reference>
<organism evidence="2 3">
    <name type="scientific">Glycomyces buryatensis</name>
    <dbReference type="NCBI Taxonomy" id="2570927"/>
    <lineage>
        <taxon>Bacteria</taxon>
        <taxon>Bacillati</taxon>
        <taxon>Actinomycetota</taxon>
        <taxon>Actinomycetes</taxon>
        <taxon>Glycomycetales</taxon>
        <taxon>Glycomycetaceae</taxon>
        <taxon>Glycomyces</taxon>
    </lineage>
</organism>
<dbReference type="OrthoDB" id="3286208at2"/>
<dbReference type="RefSeq" id="WP_136533968.1">
    <property type="nucleotide sequence ID" value="NZ_STGY01000029.1"/>
</dbReference>
<dbReference type="InterPro" id="IPR016024">
    <property type="entry name" value="ARM-type_fold"/>
</dbReference>
<name>A0A4S8QC76_9ACTN</name>
<dbReference type="Proteomes" id="UP000308760">
    <property type="component" value="Unassembled WGS sequence"/>
</dbReference>
<proteinExistence type="predicted"/>
<gene>
    <name evidence="2" type="ORF">FAB82_07730</name>
</gene>
<evidence type="ECO:0000313" key="3">
    <source>
        <dbReference type="Proteomes" id="UP000308760"/>
    </source>
</evidence>
<evidence type="ECO:0000313" key="2">
    <source>
        <dbReference type="EMBL" id="THV42123.1"/>
    </source>
</evidence>
<comment type="caution">
    <text evidence="2">The sequence shown here is derived from an EMBL/GenBank/DDBJ whole genome shotgun (WGS) entry which is preliminary data.</text>
</comment>
<feature type="region of interest" description="Disordered" evidence="1">
    <location>
        <begin position="374"/>
        <end position="393"/>
    </location>
</feature>
<reference evidence="3" key="1">
    <citation type="submission" date="2019-04" db="EMBL/GenBank/DDBJ databases">
        <title>Nocardioides xinjiangensis sp. nov.</title>
        <authorList>
            <person name="Liu S."/>
        </authorList>
    </citation>
    <scope>NUCLEOTIDE SEQUENCE [LARGE SCALE GENOMIC DNA]</scope>
    <source>
        <strain evidence="3">18</strain>
    </source>
</reference>
<dbReference type="AlphaFoldDB" id="A0A4S8QC76"/>
<accession>A0A4S8QC76</accession>
<evidence type="ECO:0000256" key="1">
    <source>
        <dbReference type="SAM" id="MobiDB-lite"/>
    </source>
</evidence>